<dbReference type="Proteomes" id="UP001501710">
    <property type="component" value="Unassembled WGS sequence"/>
</dbReference>
<evidence type="ECO:0000313" key="2">
    <source>
        <dbReference type="EMBL" id="GAA4241711.1"/>
    </source>
</evidence>
<comment type="caution">
    <text evidence="2">The sequence shown here is derived from an EMBL/GenBank/DDBJ whole genome shotgun (WGS) entry which is preliminary data.</text>
</comment>
<dbReference type="InterPro" id="IPR029787">
    <property type="entry name" value="Nucleotide_cyclase"/>
</dbReference>
<dbReference type="SUPFAM" id="SSF55073">
    <property type="entry name" value="Nucleotide cyclase"/>
    <property type="match status" value="1"/>
</dbReference>
<feature type="compositionally biased region" description="Basic and acidic residues" evidence="1">
    <location>
        <begin position="199"/>
        <end position="211"/>
    </location>
</feature>
<dbReference type="RefSeq" id="WP_344906833.1">
    <property type="nucleotide sequence ID" value="NZ_BAABAS010000029.1"/>
</dbReference>
<organism evidence="2 3">
    <name type="scientific">Actinomadura meridiana</name>
    <dbReference type="NCBI Taxonomy" id="559626"/>
    <lineage>
        <taxon>Bacteria</taxon>
        <taxon>Bacillati</taxon>
        <taxon>Actinomycetota</taxon>
        <taxon>Actinomycetes</taxon>
        <taxon>Streptosporangiales</taxon>
        <taxon>Thermomonosporaceae</taxon>
        <taxon>Actinomadura</taxon>
    </lineage>
</organism>
<keyword evidence="3" id="KW-1185">Reference proteome</keyword>
<evidence type="ECO:0000256" key="1">
    <source>
        <dbReference type="SAM" id="MobiDB-lite"/>
    </source>
</evidence>
<name>A0ABP8CP67_9ACTN</name>
<proteinExistence type="predicted"/>
<dbReference type="Gene3D" id="3.30.70.1230">
    <property type="entry name" value="Nucleotide cyclase"/>
    <property type="match status" value="1"/>
</dbReference>
<feature type="region of interest" description="Disordered" evidence="1">
    <location>
        <begin position="199"/>
        <end position="239"/>
    </location>
</feature>
<sequence>MNGNANTRLTYRLLVAVDIQGYSKRDTREQLLAQRDLCDALDGAAHAAGLDRGRWDKQVGGDGELATLPDGTDPAAVAGDFVIGLAGALRDLNRGPGGEARRPLRVRLSLHHGTLTAGPFGPAGDAPIVVQRLLDAAPLRALLRGDADRDLACVVSDSLFEDVVRTGFCALPPEAFQPIKVTAKGTVFRGHILTGRAARRADSADRTDRTDGTGAGDGGDGRDAEPAADVLDFPALAAG</sequence>
<protein>
    <submittedName>
        <fullName evidence="2">Uncharacterized protein</fullName>
    </submittedName>
</protein>
<evidence type="ECO:0000313" key="3">
    <source>
        <dbReference type="Proteomes" id="UP001501710"/>
    </source>
</evidence>
<accession>A0ABP8CP67</accession>
<dbReference type="EMBL" id="BAABAS010000029">
    <property type="protein sequence ID" value="GAA4241711.1"/>
    <property type="molecule type" value="Genomic_DNA"/>
</dbReference>
<reference evidence="3" key="1">
    <citation type="journal article" date="2019" name="Int. J. Syst. Evol. Microbiol.">
        <title>The Global Catalogue of Microorganisms (GCM) 10K type strain sequencing project: providing services to taxonomists for standard genome sequencing and annotation.</title>
        <authorList>
            <consortium name="The Broad Institute Genomics Platform"/>
            <consortium name="The Broad Institute Genome Sequencing Center for Infectious Disease"/>
            <person name="Wu L."/>
            <person name="Ma J."/>
        </authorList>
    </citation>
    <scope>NUCLEOTIDE SEQUENCE [LARGE SCALE GENOMIC DNA]</scope>
    <source>
        <strain evidence="3">JCM 17440</strain>
    </source>
</reference>
<gene>
    <name evidence="2" type="ORF">GCM10022254_71650</name>
</gene>